<dbReference type="PATRIC" id="fig|1094489.3.peg.487"/>
<keyword evidence="3 10" id="KW-0812">Transmembrane</keyword>
<evidence type="ECO:0000313" key="13">
    <source>
        <dbReference type="EMBL" id="AGF74274.1"/>
    </source>
</evidence>
<evidence type="ECO:0000256" key="6">
    <source>
        <dbReference type="ARBA" id="ARBA00022968"/>
    </source>
</evidence>
<gene>
    <name evidence="10" type="primary">ccmE</name>
    <name evidence="10 13" type="synonym">cycJ</name>
    <name evidence="13" type="ordered locus">BAnh1_03920</name>
</gene>
<evidence type="ECO:0000256" key="8">
    <source>
        <dbReference type="ARBA" id="ARBA00023004"/>
    </source>
</evidence>
<dbReference type="InterPro" id="IPR012340">
    <property type="entry name" value="NA-bd_OB-fold"/>
</dbReference>
<keyword evidence="6 10" id="KW-0735">Signal-anchor</keyword>
<evidence type="ECO:0000256" key="10">
    <source>
        <dbReference type="HAMAP-Rule" id="MF_01959"/>
    </source>
</evidence>
<dbReference type="GO" id="GO:0020037">
    <property type="term" value="F:heme binding"/>
    <property type="evidence" value="ECO:0007669"/>
    <property type="project" value="InterPro"/>
</dbReference>
<evidence type="ECO:0000256" key="5">
    <source>
        <dbReference type="ARBA" id="ARBA00022748"/>
    </source>
</evidence>
<dbReference type="SUPFAM" id="SSF82093">
    <property type="entry name" value="Heme chaperone CcmE"/>
    <property type="match status" value="1"/>
</dbReference>
<comment type="similarity">
    <text evidence="10">Belongs to the CcmE/CycJ family.</text>
</comment>
<evidence type="ECO:0000256" key="9">
    <source>
        <dbReference type="ARBA" id="ARBA00023136"/>
    </source>
</evidence>
<dbReference type="KEGG" id="baus:BAnh1_03920"/>
<feature type="topological domain" description="Periplasmic" evidence="10">
    <location>
        <begin position="45"/>
        <end position="164"/>
    </location>
</feature>
<feature type="binding site" description="axial binding residue" evidence="10 11">
    <location>
        <position position="142"/>
    </location>
    <ligand>
        <name>heme</name>
        <dbReference type="ChEBI" id="CHEBI:30413"/>
    </ligand>
    <ligandPart>
        <name>Fe</name>
        <dbReference type="ChEBI" id="CHEBI:18248"/>
    </ligandPart>
</feature>
<protein>
    <recommendedName>
        <fullName evidence="10">Cytochrome c-type biogenesis protein CcmE</fullName>
    </recommendedName>
    <alternativeName>
        <fullName evidence="10">Cytochrome c maturation protein E</fullName>
    </alternativeName>
    <alternativeName>
        <fullName evidence="10">Heme chaperone CcmE</fullName>
    </alternativeName>
</protein>
<dbReference type="Proteomes" id="UP000011729">
    <property type="component" value="Chromosome"/>
</dbReference>
<dbReference type="GO" id="GO:0017003">
    <property type="term" value="P:protein-heme linkage"/>
    <property type="evidence" value="ECO:0007669"/>
    <property type="project" value="UniProtKB-UniRule"/>
</dbReference>
<dbReference type="PANTHER" id="PTHR34128:SF2">
    <property type="entry name" value="CYTOCHROME C-TYPE BIOGENESIS PROTEIN CCME HOMOLOG, MITOCHONDRIAL"/>
    <property type="match status" value="1"/>
</dbReference>
<dbReference type="NCBIfam" id="NF009727">
    <property type="entry name" value="PRK13254.1-1"/>
    <property type="match status" value="1"/>
</dbReference>
<name>M1N2X9_BARAA</name>
<dbReference type="STRING" id="1094489.BAnh1_03920"/>
<evidence type="ECO:0000313" key="14">
    <source>
        <dbReference type="Proteomes" id="UP000011729"/>
    </source>
</evidence>
<sequence>MSNQSLENFPSLKLLLKRRKQRRFVMILLCLVVMAVATGLILYAMRNTVSFFRTPSEITREDILTGRSLRLGGFVEKGTVKYSGKTKVTFFVTDHVKHEKVVFDGILPNLFREGQGVIVEGYFDEQGLFIGTRVLAKHDEVYMPKEIADRLKQHSTERQFDRDR</sequence>
<proteinExistence type="inferred from homology"/>
<feature type="topological domain" description="Cytoplasmic" evidence="10">
    <location>
        <begin position="1"/>
        <end position="23"/>
    </location>
</feature>
<dbReference type="GO" id="GO:0046872">
    <property type="term" value="F:metal ion binding"/>
    <property type="evidence" value="ECO:0007669"/>
    <property type="project" value="UniProtKB-KW"/>
</dbReference>
<feature type="binding site" description="covalent" evidence="10 11">
    <location>
        <position position="138"/>
    </location>
    <ligand>
        <name>heme</name>
        <dbReference type="ChEBI" id="CHEBI:30413"/>
    </ligand>
</feature>
<dbReference type="Gene3D" id="2.40.50.140">
    <property type="entry name" value="Nucleic acid-binding proteins"/>
    <property type="match status" value="1"/>
</dbReference>
<keyword evidence="7 10" id="KW-1133">Transmembrane helix</keyword>
<keyword evidence="14" id="KW-1185">Reference proteome</keyword>
<keyword evidence="9 10" id="KW-0472">Membrane</keyword>
<dbReference type="Pfam" id="PF03100">
    <property type="entry name" value="CcmE"/>
    <property type="match status" value="1"/>
</dbReference>
<dbReference type="PANTHER" id="PTHR34128">
    <property type="entry name" value="CYTOCHROME C-TYPE BIOGENESIS PROTEIN CCME HOMOLOG, MITOCHONDRIAL"/>
    <property type="match status" value="1"/>
</dbReference>
<keyword evidence="5 10" id="KW-0201">Cytochrome c-type biogenesis</keyword>
<evidence type="ECO:0000256" key="3">
    <source>
        <dbReference type="ARBA" id="ARBA00022692"/>
    </source>
</evidence>
<dbReference type="AlphaFoldDB" id="M1N2X9"/>
<dbReference type="OrthoDB" id="9793584at2"/>
<keyword evidence="2 10" id="KW-0349">Heme</keyword>
<evidence type="ECO:0000256" key="4">
    <source>
        <dbReference type="ARBA" id="ARBA00022723"/>
    </source>
</evidence>
<keyword evidence="10" id="KW-1003">Cell membrane</keyword>
<organism evidence="13 14">
    <name type="scientific">Bartonella australis (strain Aust/NH1)</name>
    <dbReference type="NCBI Taxonomy" id="1094489"/>
    <lineage>
        <taxon>Bacteria</taxon>
        <taxon>Pseudomonadati</taxon>
        <taxon>Pseudomonadota</taxon>
        <taxon>Alphaproteobacteria</taxon>
        <taxon>Hyphomicrobiales</taxon>
        <taxon>Bartonellaceae</taxon>
        <taxon>Bartonella</taxon>
    </lineage>
</organism>
<keyword evidence="4 10" id="KW-0479">Metal-binding</keyword>
<dbReference type="EMBL" id="CP003123">
    <property type="protein sequence ID" value="AGF74274.1"/>
    <property type="molecule type" value="Genomic_DNA"/>
</dbReference>
<evidence type="ECO:0000256" key="2">
    <source>
        <dbReference type="ARBA" id="ARBA00022617"/>
    </source>
</evidence>
<dbReference type="RefSeq" id="WP_015397782.1">
    <property type="nucleotide sequence ID" value="NC_020300.1"/>
</dbReference>
<evidence type="ECO:0000256" key="11">
    <source>
        <dbReference type="PIRSR" id="PIRSR604329-50"/>
    </source>
</evidence>
<dbReference type="HAMAP" id="MF_01959">
    <property type="entry name" value="CcmE"/>
    <property type="match status" value="1"/>
</dbReference>
<comment type="function">
    <text evidence="10">Heme chaperone required for the biogenesis of c-type cytochromes. Transiently binds heme delivered by CcmC and transfers the heme to apo-cytochromes in a process facilitated by CcmF and CcmH.</text>
</comment>
<accession>M1N2X9</accession>
<keyword evidence="10" id="KW-0997">Cell inner membrane</keyword>
<dbReference type="GO" id="GO:0005886">
    <property type="term" value="C:plasma membrane"/>
    <property type="evidence" value="ECO:0007669"/>
    <property type="project" value="UniProtKB-SubCell"/>
</dbReference>
<evidence type="ECO:0000256" key="12">
    <source>
        <dbReference type="SAM" id="Phobius"/>
    </source>
</evidence>
<dbReference type="InterPro" id="IPR036127">
    <property type="entry name" value="CcmE-like_sf"/>
</dbReference>
<feature type="transmembrane region" description="Helical" evidence="12">
    <location>
        <begin position="24"/>
        <end position="45"/>
    </location>
</feature>
<dbReference type="GO" id="GO:0017004">
    <property type="term" value="P:cytochrome complex assembly"/>
    <property type="evidence" value="ECO:0007669"/>
    <property type="project" value="UniProtKB-KW"/>
</dbReference>
<evidence type="ECO:0000256" key="1">
    <source>
        <dbReference type="ARBA" id="ARBA00004370"/>
    </source>
</evidence>
<dbReference type="eggNOG" id="COG2332">
    <property type="taxonomic scope" value="Bacteria"/>
</dbReference>
<keyword evidence="8 10" id="KW-0408">Iron</keyword>
<evidence type="ECO:0000256" key="7">
    <source>
        <dbReference type="ARBA" id="ARBA00022989"/>
    </source>
</evidence>
<dbReference type="NCBIfam" id="NF009731">
    <property type="entry name" value="PRK13254.1-5"/>
    <property type="match status" value="1"/>
</dbReference>
<comment type="subcellular location">
    <subcellularLocation>
        <location evidence="10">Cell inner membrane</location>
        <topology evidence="10">Single-pass type II membrane protein</topology>
        <orientation evidence="10">Periplasmic side</orientation>
    </subcellularLocation>
    <subcellularLocation>
        <location evidence="1">Membrane</location>
    </subcellularLocation>
</comment>
<reference evidence="13 14" key="1">
    <citation type="journal article" date="2013" name="PLoS Genet.">
        <title>A gene transfer agent and a dynamic repertoire of secretion systems hold the keys to the explosive radiation of the emerging pathogen Bartonella.</title>
        <authorList>
            <person name="Guy L."/>
            <person name="Nystedt B."/>
            <person name="Toft C."/>
            <person name="Zaremba-Niedzwiedzka K."/>
            <person name="Berglund E.C."/>
            <person name="Granberg F."/>
            <person name="Naslund K."/>
            <person name="Eriksson A.S."/>
            <person name="Andersson S.G."/>
        </authorList>
    </citation>
    <scope>NUCLEOTIDE SEQUENCE [LARGE SCALE GENOMIC DNA]</scope>
    <source>
        <strain evidence="13 14">Aust/NH1</strain>
    </source>
</reference>
<dbReference type="HOGENOM" id="CLU_079503_1_1_5"/>
<dbReference type="InterPro" id="IPR004329">
    <property type="entry name" value="CcmE"/>
</dbReference>